<dbReference type="STRING" id="293.GCA_000988015_02705"/>
<dbReference type="Proteomes" id="UP000287388">
    <property type="component" value="Chromosome"/>
</dbReference>
<protein>
    <submittedName>
        <fullName evidence="2">Translation initiation factor IF-2</fullName>
    </submittedName>
</protein>
<reference evidence="4 7" key="4">
    <citation type="submission" date="2020-12" db="EMBL/GenBank/DDBJ databases">
        <title>FDA dAtabase for Regulatory Grade micrObial Sequences (FDA-ARGOS): Supporting development and validation of Infectious Disease Dx tests.</title>
        <authorList>
            <person name="Kerrigan L."/>
            <person name="Long C."/>
            <person name="Tallon L."/>
            <person name="Sadzewicz L."/>
            <person name="Zhao X."/>
            <person name="Boylan J."/>
            <person name="Ott S."/>
            <person name="Bowen H."/>
            <person name="Vavikolanu K."/>
            <person name="Mehta A."/>
            <person name="Aluvathingal J."/>
            <person name="Nadendla S."/>
            <person name="Yan Y."/>
            <person name="Sichtig H."/>
        </authorList>
    </citation>
    <scope>NUCLEOTIDE SEQUENCE [LARGE SCALE GENOMIC DNA]</scope>
    <source>
        <strain evidence="4 7">FDAARGOS_1026</strain>
    </source>
</reference>
<dbReference type="Proteomes" id="UP000596117">
    <property type="component" value="Chromosome"/>
</dbReference>
<keyword evidence="2" id="KW-0396">Initiation factor</keyword>
<evidence type="ECO:0000313" key="7">
    <source>
        <dbReference type="Proteomes" id="UP000596117"/>
    </source>
</evidence>
<evidence type="ECO:0000256" key="1">
    <source>
        <dbReference type="SAM" id="SignalP"/>
    </source>
</evidence>
<gene>
    <name evidence="2" type="ORF">CD943_08920</name>
    <name evidence="3" type="ORF">EQG53_04210</name>
    <name evidence="4" type="ORF">I6H83_00720</name>
</gene>
<evidence type="ECO:0000313" key="5">
    <source>
        <dbReference type="Proteomes" id="UP000197024"/>
    </source>
</evidence>
<feature type="signal peptide" evidence="1">
    <location>
        <begin position="1"/>
        <end position="33"/>
    </location>
</feature>
<dbReference type="Proteomes" id="UP000197024">
    <property type="component" value="Chromosome"/>
</dbReference>
<sequence length="168" mass="17325">MTALAVASRSFPLNRLPLAAAAALTLFAAPAFAAVQDPPPPAPAITAQPAPSPEEAAFQIKGDAFQVEAERMGAELETIMDDASLDAATKKARTDAVLTQYEPKFAAFADEYGAFLRLMAEKPENAENKADILAAADGASAQLRGVPAQIRTAIEAALAAPPAPPAVD</sequence>
<evidence type="ECO:0000313" key="3">
    <source>
        <dbReference type="EMBL" id="QAT13627.1"/>
    </source>
</evidence>
<evidence type="ECO:0000313" key="4">
    <source>
        <dbReference type="EMBL" id="QQB89008.1"/>
    </source>
</evidence>
<dbReference type="EMBL" id="CP035093">
    <property type="protein sequence ID" value="QAT13627.1"/>
    <property type="molecule type" value="Genomic_DNA"/>
</dbReference>
<dbReference type="EMBL" id="CP021995">
    <property type="protein sequence ID" value="ASD26997.1"/>
    <property type="molecule type" value="Genomic_DNA"/>
</dbReference>
<feature type="chain" id="PRO_5044568725" evidence="1">
    <location>
        <begin position="34"/>
        <end position="168"/>
    </location>
</feature>
<dbReference type="EMBL" id="CP066026">
    <property type="protein sequence ID" value="QQB89008.1"/>
    <property type="molecule type" value="Genomic_DNA"/>
</dbReference>
<proteinExistence type="predicted"/>
<name>A0A1Z3LY85_BREDI</name>
<reference evidence="2 5" key="2">
    <citation type="submission" date="2017-06" db="EMBL/GenBank/DDBJ databases">
        <authorList>
            <person name="Kim H.J."/>
            <person name="Triplett B.A."/>
        </authorList>
    </citation>
    <scope>NUCLEOTIDE SEQUENCE [LARGE SCALE GENOMIC DNA]</scope>
    <source>
        <strain evidence="2 5">BZC3</strain>
    </source>
</reference>
<reference evidence="3 6" key="3">
    <citation type="submission" date="2019-01" db="EMBL/GenBank/DDBJ databases">
        <title>Brevundimonas diminuta Genome sequencing and assembly.</title>
        <authorList>
            <person name="Chen H."/>
        </authorList>
    </citation>
    <scope>NUCLEOTIDE SEQUENCE [LARGE SCALE GENOMIC DNA]</scope>
    <source>
        <strain evidence="3">ATCC</strain>
        <strain evidence="6">ATCC(B) 19146</strain>
    </source>
</reference>
<dbReference type="GO" id="GO:0003743">
    <property type="term" value="F:translation initiation factor activity"/>
    <property type="evidence" value="ECO:0007669"/>
    <property type="project" value="UniProtKB-KW"/>
</dbReference>
<reference evidence="2 5" key="1">
    <citation type="submission" date="2017-06" db="EMBL/GenBank/DDBJ databases">
        <title>Biodegradation of gentamicin by bacterial consortia AMQD4 in synthetic medium and raw gentamicin sewage.</title>
        <authorList>
            <person name="Chang H."/>
            <person name="Feng Y."/>
            <person name="Li Z."/>
            <person name="Xue J."/>
            <person name="Cheng D."/>
        </authorList>
    </citation>
    <scope>NUCLEOTIDE SEQUENCE [LARGE SCALE GENOMIC DNA]</scope>
    <source>
        <strain evidence="2 5">BZC3</strain>
    </source>
</reference>
<keyword evidence="1" id="KW-0732">Signal</keyword>
<keyword evidence="2" id="KW-0648">Protein biosynthesis</keyword>
<dbReference type="AlphaFoldDB" id="A0A1Z3LY85"/>
<evidence type="ECO:0000313" key="6">
    <source>
        <dbReference type="Proteomes" id="UP000287388"/>
    </source>
</evidence>
<organism evidence="2 5">
    <name type="scientific">Brevundimonas diminuta</name>
    <name type="common">Pseudomonas diminuta</name>
    <dbReference type="NCBI Taxonomy" id="293"/>
    <lineage>
        <taxon>Bacteria</taxon>
        <taxon>Pseudomonadati</taxon>
        <taxon>Pseudomonadota</taxon>
        <taxon>Alphaproteobacteria</taxon>
        <taxon>Caulobacterales</taxon>
        <taxon>Caulobacteraceae</taxon>
        <taxon>Brevundimonas</taxon>
    </lineage>
</organism>
<evidence type="ECO:0000313" key="2">
    <source>
        <dbReference type="EMBL" id="ASD26997.1"/>
    </source>
</evidence>
<dbReference type="KEGG" id="bdm:EQG53_04210"/>
<keyword evidence="7" id="KW-1185">Reference proteome</keyword>
<accession>A0A1Z3LY85</accession>